<comment type="caution">
    <text evidence="2">The sequence shown here is derived from an EMBL/GenBank/DDBJ whole genome shotgun (WGS) entry which is preliminary data.</text>
</comment>
<feature type="region of interest" description="Disordered" evidence="1">
    <location>
        <begin position="26"/>
        <end position="59"/>
    </location>
</feature>
<feature type="compositionally biased region" description="Basic and acidic residues" evidence="1">
    <location>
        <begin position="38"/>
        <end position="47"/>
    </location>
</feature>
<gene>
    <name evidence="2" type="ORF">NFI95_12970</name>
</gene>
<evidence type="ECO:0000256" key="1">
    <source>
        <dbReference type="SAM" id="MobiDB-lite"/>
    </source>
</evidence>
<keyword evidence="3" id="KW-1185">Reference proteome</keyword>
<dbReference type="Proteomes" id="UP001524587">
    <property type="component" value="Unassembled WGS sequence"/>
</dbReference>
<organism evidence="2 3">
    <name type="scientific">Endosaccharibacter trunci</name>
    <dbReference type="NCBI Taxonomy" id="2812733"/>
    <lineage>
        <taxon>Bacteria</taxon>
        <taxon>Pseudomonadati</taxon>
        <taxon>Pseudomonadota</taxon>
        <taxon>Alphaproteobacteria</taxon>
        <taxon>Acetobacterales</taxon>
        <taxon>Acetobacteraceae</taxon>
        <taxon>Endosaccharibacter</taxon>
    </lineage>
</organism>
<dbReference type="EMBL" id="JAMSKV010000012">
    <property type="protein sequence ID" value="MCQ8279353.1"/>
    <property type="molecule type" value="Genomic_DNA"/>
</dbReference>
<sequence>MTEEPVPPSVKSRAEREREERLARALRDNLRRRKQQSRARDDLRSGQHEAAPPAAPDRE</sequence>
<dbReference type="RefSeq" id="WP_422864844.1">
    <property type="nucleotide sequence ID" value="NZ_JAMSKV010000012.1"/>
</dbReference>
<proteinExistence type="predicted"/>
<evidence type="ECO:0000313" key="3">
    <source>
        <dbReference type="Proteomes" id="UP001524587"/>
    </source>
</evidence>
<name>A0ABT1W9C3_9PROT</name>
<reference evidence="2 3" key="1">
    <citation type="submission" date="2022-06" db="EMBL/GenBank/DDBJ databases">
        <title>Endosaccharibacter gen. nov., sp. nov., endophytic bacteria isolated from sugarcane.</title>
        <authorList>
            <person name="Pitiwittayakul N."/>
            <person name="Yukphan P."/>
            <person name="Charoenyingcharoen P."/>
            <person name="Tanasupawat S."/>
        </authorList>
    </citation>
    <scope>NUCLEOTIDE SEQUENCE [LARGE SCALE GENOMIC DNA]</scope>
    <source>
        <strain evidence="2 3">KSS8</strain>
    </source>
</reference>
<feature type="region of interest" description="Disordered" evidence="1">
    <location>
        <begin position="1"/>
        <end position="20"/>
    </location>
</feature>
<protein>
    <submittedName>
        <fullName evidence="2">Uncharacterized protein</fullName>
    </submittedName>
</protein>
<accession>A0ABT1W9C3</accession>
<evidence type="ECO:0000313" key="2">
    <source>
        <dbReference type="EMBL" id="MCQ8279353.1"/>
    </source>
</evidence>